<evidence type="ECO:0000256" key="3">
    <source>
        <dbReference type="ARBA" id="ARBA00018920"/>
    </source>
</evidence>
<keyword evidence="9" id="KW-1185">Reference proteome</keyword>
<evidence type="ECO:0000313" key="10">
    <source>
        <dbReference type="RefSeq" id="XP_008577430.1"/>
    </source>
</evidence>
<dbReference type="PANTHER" id="PTHR21635:SF0">
    <property type="entry name" value="LEUCINE ZIPPER TRANSCRIPTION FACTOR-LIKE PROTEIN 1"/>
    <property type="match status" value="1"/>
</dbReference>
<sequence length="299" mass="34707">MAELGLNEHHQNEVINYMRFARSKRGLRLKTVDSCFQDLKESRLVEETFTIDEVSEVLNGLQTVVHSEVESELINTAYTNVLLLRQLFSQAEKWYLKLQTDISELENRELLEQVAEFEKAELTSSNKKPIIDVIKPKLVPLNEGGTAELLNKEILRLQEENEKLKSRLKTIEIQATNALDEKSKLERTLQDLQLDQGNQKDIIKARDLSDLENTVAALKSEFQKTLNDKTENQKSLEENLATAKHDLLRVQEQLSMAEKELEKKFQQTAAYRNMKEILNKKNNQIKDLRKRLAKYEPED</sequence>
<evidence type="ECO:0000256" key="6">
    <source>
        <dbReference type="ARBA" id="ARBA00024898"/>
    </source>
</evidence>
<dbReference type="GeneID" id="103595746"/>
<comment type="subcellular location">
    <subcellularLocation>
        <location evidence="1">Cytoplasm</location>
    </subcellularLocation>
</comment>
<evidence type="ECO:0000256" key="7">
    <source>
        <dbReference type="ARBA" id="ARBA00026004"/>
    </source>
</evidence>
<dbReference type="Proteomes" id="UP000694923">
    <property type="component" value="Unplaced"/>
</dbReference>
<keyword evidence="4" id="KW-0963">Cytoplasm</keyword>
<comment type="subunit">
    <text evidence="7">Self-associates. Interacts with BBS9; the interaction mediates the association of LZTL1 with the BBsome complex and regulates BBSome ciliary trafficking.</text>
</comment>
<gene>
    <name evidence="10" type="primary">LZTFL1</name>
</gene>
<comment type="similarity">
    <text evidence="2">Belongs to the LZTFL1 family.</text>
</comment>
<keyword evidence="5 8" id="KW-0175">Coiled coil</keyword>
<dbReference type="RefSeq" id="XP_008577430.1">
    <property type="nucleotide sequence ID" value="XM_008579208.1"/>
</dbReference>
<feature type="coiled-coil region" evidence="8">
    <location>
        <begin position="147"/>
        <end position="298"/>
    </location>
</feature>
<evidence type="ECO:0000256" key="5">
    <source>
        <dbReference type="ARBA" id="ARBA00023054"/>
    </source>
</evidence>
<dbReference type="Pfam" id="PF15294">
    <property type="entry name" value="Leu_zip"/>
    <property type="match status" value="1"/>
</dbReference>
<evidence type="ECO:0000256" key="2">
    <source>
        <dbReference type="ARBA" id="ARBA00008868"/>
    </source>
</evidence>
<name>A0ABM0R9Y9_GALVR</name>
<protein>
    <recommendedName>
        <fullName evidence="3">Leucine zipper transcription factor-like protein 1</fullName>
    </recommendedName>
</protein>
<evidence type="ECO:0000313" key="9">
    <source>
        <dbReference type="Proteomes" id="UP000694923"/>
    </source>
</evidence>
<evidence type="ECO:0000256" key="8">
    <source>
        <dbReference type="SAM" id="Coils"/>
    </source>
</evidence>
<proteinExistence type="inferred from homology"/>
<evidence type="ECO:0000256" key="4">
    <source>
        <dbReference type="ARBA" id="ARBA00022490"/>
    </source>
</evidence>
<reference evidence="10" key="1">
    <citation type="submission" date="2025-08" db="UniProtKB">
        <authorList>
            <consortium name="RefSeq"/>
        </authorList>
    </citation>
    <scope>IDENTIFICATION</scope>
</reference>
<dbReference type="PANTHER" id="PTHR21635">
    <property type="entry name" value="LEUCINE ZIPPER TRANSCRIPTION FACTOR LIKE"/>
    <property type="match status" value="1"/>
</dbReference>
<dbReference type="InterPro" id="IPR026157">
    <property type="entry name" value="LZTFL1"/>
</dbReference>
<accession>A0ABM0R9Y9</accession>
<organism evidence="9 10">
    <name type="scientific">Galeopterus variegatus</name>
    <name type="common">Malayan flying lemur</name>
    <name type="synonym">Cynocephalus variegatus</name>
    <dbReference type="NCBI Taxonomy" id="482537"/>
    <lineage>
        <taxon>Eukaryota</taxon>
        <taxon>Metazoa</taxon>
        <taxon>Chordata</taxon>
        <taxon>Craniata</taxon>
        <taxon>Vertebrata</taxon>
        <taxon>Euteleostomi</taxon>
        <taxon>Mammalia</taxon>
        <taxon>Eutheria</taxon>
        <taxon>Euarchontoglires</taxon>
        <taxon>Dermoptera</taxon>
        <taxon>Cynocephalidae</taxon>
        <taxon>Galeopterus</taxon>
    </lineage>
</organism>
<comment type="function">
    <text evidence="6">Regulates ciliary localization of the BBSome complex. Together with the BBSome complex, controls SMO ciliary trafficking and contributes to the sonic hedgehog (SHH) pathway regulation. May play a role in neurite outgrowth. May have tumor suppressor function.</text>
</comment>
<evidence type="ECO:0000256" key="1">
    <source>
        <dbReference type="ARBA" id="ARBA00004496"/>
    </source>
</evidence>